<keyword evidence="1" id="KW-1133">Transmembrane helix</keyword>
<proteinExistence type="predicted"/>
<protein>
    <submittedName>
        <fullName evidence="2">Unannotated protein</fullName>
    </submittedName>
</protein>
<dbReference type="EMBL" id="CAFBLM010000002">
    <property type="protein sequence ID" value="CAB4858781.1"/>
    <property type="molecule type" value="Genomic_DNA"/>
</dbReference>
<sequence length="45" mass="4891">MATAEYAIGTIAAASFGGILFKLLTSNVVQQLLMELLRRAFSFLL</sequence>
<dbReference type="InterPro" id="IPR025338">
    <property type="entry name" value="DUF4244"/>
</dbReference>
<evidence type="ECO:0000313" key="2">
    <source>
        <dbReference type="EMBL" id="CAB4858781.1"/>
    </source>
</evidence>
<keyword evidence="1" id="KW-0472">Membrane</keyword>
<keyword evidence="1" id="KW-0812">Transmembrane</keyword>
<name>A0A6J7CLX8_9ZZZZ</name>
<dbReference type="AlphaFoldDB" id="A0A6J7CLX8"/>
<gene>
    <name evidence="2" type="ORF">UFOPK3401_00137</name>
</gene>
<feature type="transmembrane region" description="Helical" evidence="1">
    <location>
        <begin position="6"/>
        <end position="29"/>
    </location>
</feature>
<dbReference type="Pfam" id="PF14029">
    <property type="entry name" value="DUF4244"/>
    <property type="match status" value="1"/>
</dbReference>
<organism evidence="2">
    <name type="scientific">freshwater metagenome</name>
    <dbReference type="NCBI Taxonomy" id="449393"/>
    <lineage>
        <taxon>unclassified sequences</taxon>
        <taxon>metagenomes</taxon>
        <taxon>ecological metagenomes</taxon>
    </lineage>
</organism>
<accession>A0A6J7CLX8</accession>
<reference evidence="2" key="1">
    <citation type="submission" date="2020-05" db="EMBL/GenBank/DDBJ databases">
        <authorList>
            <person name="Chiriac C."/>
            <person name="Salcher M."/>
            <person name="Ghai R."/>
            <person name="Kavagutti S V."/>
        </authorList>
    </citation>
    <scope>NUCLEOTIDE SEQUENCE</scope>
</reference>
<evidence type="ECO:0000256" key="1">
    <source>
        <dbReference type="SAM" id="Phobius"/>
    </source>
</evidence>